<evidence type="ECO:0000259" key="2">
    <source>
        <dbReference type="PROSITE" id="PS51782"/>
    </source>
</evidence>
<gene>
    <name evidence="3" type="ORF">HOV93_32040</name>
</gene>
<dbReference type="PROSITE" id="PS51782">
    <property type="entry name" value="LYSM"/>
    <property type="match status" value="1"/>
</dbReference>
<dbReference type="AlphaFoldDB" id="A0A7V9A821"/>
<organism evidence="3 4">
    <name type="scientific">Bremerella alba</name>
    <dbReference type="NCBI Taxonomy" id="980252"/>
    <lineage>
        <taxon>Bacteria</taxon>
        <taxon>Pseudomonadati</taxon>
        <taxon>Planctomycetota</taxon>
        <taxon>Planctomycetia</taxon>
        <taxon>Pirellulales</taxon>
        <taxon>Pirellulaceae</taxon>
        <taxon>Bremerella</taxon>
    </lineage>
</organism>
<dbReference type="CDD" id="cd00118">
    <property type="entry name" value="LysM"/>
    <property type="match status" value="1"/>
</dbReference>
<dbReference type="InterPro" id="IPR018392">
    <property type="entry name" value="LysM"/>
</dbReference>
<evidence type="ECO:0000313" key="4">
    <source>
        <dbReference type="Proteomes" id="UP000551616"/>
    </source>
</evidence>
<feature type="region of interest" description="Disordered" evidence="1">
    <location>
        <begin position="257"/>
        <end position="299"/>
    </location>
</feature>
<sequence>MTVREMNGDSKFLTLAALGVIGLGSAMPYWSAWSAPNQAPPEISTAQPAAPQPADEPRLTAQQYWDQQVSRPDVVTLTPRGGQSMGLDNPAQIPSLSMDMQQATPVAAQPILANVPINQVGSVSLASRVEDMGAPKTASRAVVPIEIPGSARPLPPTMTSPVITTRQVMKPELPETQVQQQFTPLPRIAPPNHGASNSGSKITREHRVRDGDSLESIAEKYLGDPLLADAVFRANRSQLDTPELLPIGITLMIPSSSVEQSAPEVDGQLRPMTRLRPVSTGAGSRGGELPWTTLSPPGT</sequence>
<keyword evidence="4" id="KW-1185">Reference proteome</keyword>
<comment type="caution">
    <text evidence="3">The sequence shown here is derived from an EMBL/GenBank/DDBJ whole genome shotgun (WGS) entry which is preliminary data.</text>
</comment>
<feature type="domain" description="LysM" evidence="2">
    <location>
        <begin position="204"/>
        <end position="253"/>
    </location>
</feature>
<evidence type="ECO:0000256" key="1">
    <source>
        <dbReference type="SAM" id="MobiDB-lite"/>
    </source>
</evidence>
<name>A0A7V9A821_9BACT</name>
<dbReference type="Gene3D" id="3.10.350.10">
    <property type="entry name" value="LysM domain"/>
    <property type="match status" value="1"/>
</dbReference>
<feature type="region of interest" description="Disordered" evidence="1">
    <location>
        <begin position="185"/>
        <end position="207"/>
    </location>
</feature>
<protein>
    <recommendedName>
        <fullName evidence="2">LysM domain-containing protein</fullName>
    </recommendedName>
</protein>
<proteinExistence type="predicted"/>
<evidence type="ECO:0000313" key="3">
    <source>
        <dbReference type="EMBL" id="MBA2116015.1"/>
    </source>
</evidence>
<feature type="region of interest" description="Disordered" evidence="1">
    <location>
        <begin position="37"/>
        <end position="57"/>
    </location>
</feature>
<dbReference type="Proteomes" id="UP000551616">
    <property type="component" value="Unassembled WGS sequence"/>
</dbReference>
<dbReference type="EMBL" id="JABRWO010000008">
    <property type="protein sequence ID" value="MBA2116015.1"/>
    <property type="molecule type" value="Genomic_DNA"/>
</dbReference>
<dbReference type="InterPro" id="IPR036779">
    <property type="entry name" value="LysM_dom_sf"/>
</dbReference>
<reference evidence="3 4" key="1">
    <citation type="submission" date="2020-05" db="EMBL/GenBank/DDBJ databases">
        <title>Bremerella alba sp. nov., a novel planctomycete isolated from the surface of the macroalga Fucus spiralis.</title>
        <authorList>
            <person name="Godinho O."/>
            <person name="Botelho R."/>
            <person name="Albuquerque L."/>
            <person name="Wiegand S."/>
            <person name="Da Costa M.S."/>
            <person name="Lobo-Da-Cunha A."/>
            <person name="Jogler C."/>
            <person name="Lage O.M."/>
        </authorList>
    </citation>
    <scope>NUCLEOTIDE SEQUENCE [LARGE SCALE GENOMIC DNA]</scope>
    <source>
        <strain evidence="3 4">FF15</strain>
    </source>
</reference>
<accession>A0A7V9A821</accession>